<dbReference type="Gene3D" id="3.30.70.20">
    <property type="match status" value="1"/>
</dbReference>
<accession>A0A644SYI8</accession>
<dbReference type="EMBL" id="VSSQ01000008">
    <property type="protein sequence ID" value="MPL58822.1"/>
    <property type="molecule type" value="Genomic_DNA"/>
</dbReference>
<evidence type="ECO:0000256" key="4">
    <source>
        <dbReference type="ARBA" id="ARBA00023014"/>
    </source>
</evidence>
<keyword evidence="1" id="KW-0004">4Fe-4S</keyword>
<dbReference type="GO" id="GO:0046872">
    <property type="term" value="F:metal ion binding"/>
    <property type="evidence" value="ECO:0007669"/>
    <property type="project" value="UniProtKB-KW"/>
</dbReference>
<dbReference type="PANTHER" id="PTHR43687">
    <property type="entry name" value="ADENYLYLSULFATE REDUCTASE, BETA SUBUNIT"/>
    <property type="match status" value="1"/>
</dbReference>
<evidence type="ECO:0000256" key="3">
    <source>
        <dbReference type="ARBA" id="ARBA00023004"/>
    </source>
</evidence>
<name>A0A644SYI8_9ZZZZ</name>
<proteinExistence type="predicted"/>
<dbReference type="InterPro" id="IPR017896">
    <property type="entry name" value="4Fe4S_Fe-S-bd"/>
</dbReference>
<evidence type="ECO:0000256" key="2">
    <source>
        <dbReference type="ARBA" id="ARBA00022723"/>
    </source>
</evidence>
<dbReference type="PROSITE" id="PS00198">
    <property type="entry name" value="4FE4S_FER_1"/>
    <property type="match status" value="1"/>
</dbReference>
<dbReference type="AlphaFoldDB" id="A0A644SYI8"/>
<evidence type="ECO:0000259" key="5">
    <source>
        <dbReference type="PROSITE" id="PS51379"/>
    </source>
</evidence>
<evidence type="ECO:0000313" key="6">
    <source>
        <dbReference type="EMBL" id="MPL58822.1"/>
    </source>
</evidence>
<sequence>MVKLRKVGGISPFLLTESVFSARISEHAAFPGSSSPIAPLSWYFGAPRRDYPFLKVRTRRILGIEQDMAEQKKGYFHVIREKYCKGCGICVAFCPKQLLVLKNGKVFPERPEICIGCRMCEFRCPDFAIAVKPLEDDKNLAKDVDSIDLSLPPEAHHG</sequence>
<dbReference type="SUPFAM" id="SSF54862">
    <property type="entry name" value="4Fe-4S ferredoxins"/>
    <property type="match status" value="1"/>
</dbReference>
<keyword evidence="2" id="KW-0479">Metal-binding</keyword>
<organism evidence="6">
    <name type="scientific">bioreactor metagenome</name>
    <dbReference type="NCBI Taxonomy" id="1076179"/>
    <lineage>
        <taxon>unclassified sequences</taxon>
        <taxon>metagenomes</taxon>
        <taxon>ecological metagenomes</taxon>
    </lineage>
</organism>
<dbReference type="GO" id="GO:0051539">
    <property type="term" value="F:4 iron, 4 sulfur cluster binding"/>
    <property type="evidence" value="ECO:0007669"/>
    <property type="project" value="UniProtKB-KW"/>
</dbReference>
<dbReference type="InterPro" id="IPR017900">
    <property type="entry name" value="4Fe4S_Fe_S_CS"/>
</dbReference>
<evidence type="ECO:0000256" key="1">
    <source>
        <dbReference type="ARBA" id="ARBA00022485"/>
    </source>
</evidence>
<reference evidence="6" key="1">
    <citation type="submission" date="2019-08" db="EMBL/GenBank/DDBJ databases">
        <authorList>
            <person name="Kucharzyk K."/>
            <person name="Murdoch R.W."/>
            <person name="Higgins S."/>
            <person name="Loffler F."/>
        </authorList>
    </citation>
    <scope>NUCLEOTIDE SEQUENCE</scope>
</reference>
<dbReference type="InterPro" id="IPR050572">
    <property type="entry name" value="Fe-S_Ferredoxin"/>
</dbReference>
<keyword evidence="4" id="KW-0411">Iron-sulfur</keyword>
<protein>
    <submittedName>
        <fullName evidence="6">Electron transport complex subunit RsxB</fullName>
    </submittedName>
</protein>
<dbReference type="PANTHER" id="PTHR43687:SF4">
    <property type="entry name" value="BLR5484 PROTEIN"/>
    <property type="match status" value="1"/>
</dbReference>
<feature type="domain" description="4Fe-4S ferredoxin-type" evidence="5">
    <location>
        <begin position="74"/>
        <end position="104"/>
    </location>
</feature>
<keyword evidence="3" id="KW-0408">Iron</keyword>
<feature type="domain" description="4Fe-4S ferredoxin-type" evidence="5">
    <location>
        <begin position="105"/>
        <end position="134"/>
    </location>
</feature>
<dbReference type="Pfam" id="PF13187">
    <property type="entry name" value="Fer4_9"/>
    <property type="match status" value="1"/>
</dbReference>
<dbReference type="PROSITE" id="PS51379">
    <property type="entry name" value="4FE4S_FER_2"/>
    <property type="match status" value="2"/>
</dbReference>
<comment type="caution">
    <text evidence="6">The sequence shown here is derived from an EMBL/GenBank/DDBJ whole genome shotgun (WGS) entry which is preliminary data.</text>
</comment>
<gene>
    <name evidence="6" type="primary">rsxB_2</name>
    <name evidence="6" type="ORF">SDC9_04366</name>
</gene>